<dbReference type="InterPro" id="IPR035944">
    <property type="entry name" value="YfbM-like_sf"/>
</dbReference>
<organism evidence="1 2">
    <name type="scientific">Catenulispora pinistramenti</name>
    <dbReference type="NCBI Taxonomy" id="2705254"/>
    <lineage>
        <taxon>Bacteria</taxon>
        <taxon>Bacillati</taxon>
        <taxon>Actinomycetota</taxon>
        <taxon>Actinomycetes</taxon>
        <taxon>Catenulisporales</taxon>
        <taxon>Catenulisporaceae</taxon>
        <taxon>Catenulispora</taxon>
    </lineage>
</organism>
<dbReference type="Proteomes" id="UP000730482">
    <property type="component" value="Unassembled WGS sequence"/>
</dbReference>
<keyword evidence="2" id="KW-1185">Reference proteome</keyword>
<sequence length="166" mass="18768">MSMIGEYLRVTPDELTRAVSDPDWALELIEQIQDVEDEQELPPADARLFTTYKTWDMLGFLFRRFNFPVDVVHGEEPFAEDGDWGYGPPRFVPVERVGVAAREMSRVSYDDLIRRVGVGELAEAKVYPLGWDSPGELDWARGYYGDLALFFAAAAACGQAVIVWLD</sequence>
<dbReference type="SUPFAM" id="SSF111069">
    <property type="entry name" value="Hypothetical protein yfbM"/>
    <property type="match status" value="1"/>
</dbReference>
<proteinExistence type="predicted"/>
<dbReference type="EMBL" id="JAAFYZ010000020">
    <property type="protein sequence ID" value="MBS2546899.1"/>
    <property type="molecule type" value="Genomic_DNA"/>
</dbReference>
<dbReference type="Pfam" id="PF08974">
    <property type="entry name" value="DUF1877"/>
    <property type="match status" value="1"/>
</dbReference>
<accession>A0ABS5KLI4</accession>
<evidence type="ECO:0000313" key="1">
    <source>
        <dbReference type="EMBL" id="MBS2546899.1"/>
    </source>
</evidence>
<gene>
    <name evidence="1" type="ORF">KGQ19_08450</name>
</gene>
<name>A0ABS5KLI4_9ACTN</name>
<evidence type="ECO:0000313" key="2">
    <source>
        <dbReference type="Proteomes" id="UP000730482"/>
    </source>
</evidence>
<dbReference type="InterPro" id="IPR015068">
    <property type="entry name" value="DUF1877"/>
</dbReference>
<comment type="caution">
    <text evidence="1">The sequence shown here is derived from an EMBL/GenBank/DDBJ whole genome shotgun (WGS) entry which is preliminary data.</text>
</comment>
<reference evidence="1 2" key="1">
    <citation type="submission" date="2020-02" db="EMBL/GenBank/DDBJ databases">
        <title>Acidophilic actinobacteria isolated from forest soil.</title>
        <authorList>
            <person name="Golinska P."/>
        </authorList>
    </citation>
    <scope>NUCLEOTIDE SEQUENCE [LARGE SCALE GENOMIC DNA]</scope>
    <source>
        <strain evidence="1 2">NL8</strain>
    </source>
</reference>
<dbReference type="RefSeq" id="WP_212008538.1">
    <property type="nucleotide sequence ID" value="NZ_JAAFYZ010000020.1"/>
</dbReference>
<dbReference type="Gene3D" id="3.40.1760.10">
    <property type="entry name" value="YfbM-like super family"/>
    <property type="match status" value="1"/>
</dbReference>
<protein>
    <submittedName>
        <fullName evidence="1">YfbM family protein</fullName>
    </submittedName>
</protein>